<feature type="transmembrane region" description="Helical" evidence="1">
    <location>
        <begin position="116"/>
        <end position="139"/>
    </location>
</feature>
<feature type="transmembrane region" description="Helical" evidence="1">
    <location>
        <begin position="32"/>
        <end position="53"/>
    </location>
</feature>
<keyword evidence="3" id="KW-1185">Reference proteome</keyword>
<gene>
    <name evidence="2" type="ORF">SAMN04489714_0726</name>
</gene>
<keyword evidence="1" id="KW-0812">Transmembrane</keyword>
<proteinExistence type="predicted"/>
<name>A0ABY0V6H2_9ACTO</name>
<organism evidence="2 3">
    <name type="scientific">Schaalia radingae</name>
    <dbReference type="NCBI Taxonomy" id="131110"/>
    <lineage>
        <taxon>Bacteria</taxon>
        <taxon>Bacillati</taxon>
        <taxon>Actinomycetota</taxon>
        <taxon>Actinomycetes</taxon>
        <taxon>Actinomycetales</taxon>
        <taxon>Actinomycetaceae</taxon>
        <taxon>Schaalia</taxon>
    </lineage>
</organism>
<evidence type="ECO:0000313" key="3">
    <source>
        <dbReference type="Proteomes" id="UP000198976"/>
    </source>
</evidence>
<sequence length="190" mass="20503">MIPVGPHEGRYVMYEPVTHHAYLTVDNDDRGAAAQGGGLIGAFLLAPLTMWLVTKHPADLSGGAYIALFCAATLLGGAVAAWLYHAGIRQKMNLHRWNAGGNDLLAARSRNRVREVFAFIIMVIFVLLIPVMAWAYFAVPTAAALTLYIPALVLSPISVYAVISTLRLQACARRWRAQAARADNSSNSAG</sequence>
<evidence type="ECO:0000313" key="2">
    <source>
        <dbReference type="EMBL" id="SDT90240.1"/>
    </source>
</evidence>
<feature type="transmembrane region" description="Helical" evidence="1">
    <location>
        <begin position="65"/>
        <end position="84"/>
    </location>
</feature>
<dbReference type="EMBL" id="LT629792">
    <property type="protein sequence ID" value="SDT90240.1"/>
    <property type="molecule type" value="Genomic_DNA"/>
</dbReference>
<reference evidence="2 3" key="1">
    <citation type="submission" date="2016-10" db="EMBL/GenBank/DDBJ databases">
        <authorList>
            <person name="Varghese N."/>
            <person name="Submissions S."/>
        </authorList>
    </citation>
    <scope>NUCLEOTIDE SEQUENCE [LARGE SCALE GENOMIC DNA]</scope>
    <source>
        <strain evidence="2 3">DSM 9169</strain>
    </source>
</reference>
<feature type="transmembrane region" description="Helical" evidence="1">
    <location>
        <begin position="145"/>
        <end position="166"/>
    </location>
</feature>
<keyword evidence="1" id="KW-1133">Transmembrane helix</keyword>
<keyword evidence="1" id="KW-0472">Membrane</keyword>
<accession>A0ABY0V6H2</accession>
<evidence type="ECO:0000256" key="1">
    <source>
        <dbReference type="SAM" id="Phobius"/>
    </source>
</evidence>
<dbReference type="Proteomes" id="UP000198976">
    <property type="component" value="Chromosome I"/>
</dbReference>
<protein>
    <submittedName>
        <fullName evidence="2">Uncharacterized protein</fullName>
    </submittedName>
</protein>